<gene>
    <name evidence="2" type="ORF">CLEI1391_LOCUS7037</name>
</gene>
<keyword evidence="1" id="KW-0472">Membrane</keyword>
<name>A0A7S0REX2_9CHLO</name>
<dbReference type="EMBL" id="HBFB01012458">
    <property type="protein sequence ID" value="CAD8675701.1"/>
    <property type="molecule type" value="Transcribed_RNA"/>
</dbReference>
<organism evidence="2">
    <name type="scientific">Chlamydomonas leiostraca</name>
    <dbReference type="NCBI Taxonomy" id="1034604"/>
    <lineage>
        <taxon>Eukaryota</taxon>
        <taxon>Viridiplantae</taxon>
        <taxon>Chlorophyta</taxon>
        <taxon>core chlorophytes</taxon>
        <taxon>Chlorophyceae</taxon>
        <taxon>CS clade</taxon>
        <taxon>Chlamydomonadales</taxon>
        <taxon>Chlamydomonadaceae</taxon>
        <taxon>Chlamydomonas</taxon>
    </lineage>
</organism>
<evidence type="ECO:0000313" key="2">
    <source>
        <dbReference type="EMBL" id="CAD8675701.1"/>
    </source>
</evidence>
<feature type="transmembrane region" description="Helical" evidence="1">
    <location>
        <begin position="258"/>
        <end position="282"/>
    </location>
</feature>
<dbReference type="PANTHER" id="PTHR36383:SF1">
    <property type="entry name" value="PROTEIN, PUTATIVE-RELATED"/>
    <property type="match status" value="1"/>
</dbReference>
<feature type="transmembrane region" description="Helical" evidence="1">
    <location>
        <begin position="191"/>
        <end position="212"/>
    </location>
</feature>
<proteinExistence type="predicted"/>
<reference evidence="2" key="1">
    <citation type="submission" date="2021-01" db="EMBL/GenBank/DDBJ databases">
        <authorList>
            <person name="Corre E."/>
            <person name="Pelletier E."/>
            <person name="Niang G."/>
            <person name="Scheremetjew M."/>
            <person name="Finn R."/>
            <person name="Kale V."/>
            <person name="Holt S."/>
            <person name="Cochrane G."/>
            <person name="Meng A."/>
            <person name="Brown T."/>
            <person name="Cohen L."/>
        </authorList>
    </citation>
    <scope>NUCLEOTIDE SEQUENCE</scope>
    <source>
        <strain evidence="2">SAG 11-49</strain>
    </source>
</reference>
<keyword evidence="1" id="KW-0812">Transmembrane</keyword>
<accession>A0A7S0REX2</accession>
<evidence type="ECO:0000256" key="1">
    <source>
        <dbReference type="SAM" id="Phobius"/>
    </source>
</evidence>
<protein>
    <submittedName>
        <fullName evidence="2">Uncharacterized protein</fullName>
    </submittedName>
</protein>
<dbReference type="AlphaFoldDB" id="A0A7S0REX2"/>
<keyword evidence="1" id="KW-1133">Transmembrane helix</keyword>
<sequence>MLSKCAPQGTCLVRGTQKSAVARVPLGVTSLPKLACSVASDKDVLSAKKKDASPEVKAALQALIDPKATTVGGVGEAGIAQVTKDMLLADPETAEQLKRYEQALARVEAAKAAAAELEDIFAQGRKELAAQQEVDAAARNKADEMLAQAEIEAAEKLVLAAQLEAAAAERRALSLKSQIVDDAERIESAKAGVLAIIGGLAVVAPLLIASQVEGSGAATTDPVTLGLTVTSTLASCFLFGPTYRYAVRYDSSNSHLRGGVVAAFGLVRAAANAEALATASAAGPLDLDTVVGPGLLYAGESMLLFAFAATALEAAFKWGWIKRFGMPAGTSSLDA</sequence>
<dbReference type="PANTHER" id="PTHR36383">
    <property type="entry name" value="OS09G0529350 PROTEIN"/>
    <property type="match status" value="1"/>
</dbReference>
<feature type="transmembrane region" description="Helical" evidence="1">
    <location>
        <begin position="294"/>
        <end position="316"/>
    </location>
</feature>
<feature type="transmembrane region" description="Helical" evidence="1">
    <location>
        <begin position="224"/>
        <end position="246"/>
    </location>
</feature>